<dbReference type="Pfam" id="PF00883">
    <property type="entry name" value="Peptidase_M17"/>
    <property type="match status" value="1"/>
</dbReference>
<dbReference type="GO" id="GO:0070006">
    <property type="term" value="F:metalloaminopeptidase activity"/>
    <property type="evidence" value="ECO:0007669"/>
    <property type="project" value="InterPro"/>
</dbReference>
<dbReference type="InterPro" id="IPR000819">
    <property type="entry name" value="Peptidase_M17_C"/>
</dbReference>
<dbReference type="GO" id="GO:0030145">
    <property type="term" value="F:manganese ion binding"/>
    <property type="evidence" value="ECO:0007669"/>
    <property type="project" value="UniProtKB-UniRule"/>
</dbReference>
<feature type="binding site" evidence="8">
    <location>
        <position position="366"/>
    </location>
    <ligand>
        <name>Mn(2+)</name>
        <dbReference type="ChEBI" id="CHEBI:29035"/>
        <label>1</label>
    </ligand>
</feature>
<feature type="domain" description="Cytosol aminopeptidase" evidence="9">
    <location>
        <begin position="201"/>
        <end position="505"/>
    </location>
</feature>
<dbReference type="SUPFAM" id="SSF52949">
    <property type="entry name" value="Macro domain-like"/>
    <property type="match status" value="1"/>
</dbReference>
<comment type="similarity">
    <text evidence="3 8">Belongs to the peptidase M17 family.</text>
</comment>
<dbReference type="GO" id="GO:0005737">
    <property type="term" value="C:cytoplasm"/>
    <property type="evidence" value="ECO:0007669"/>
    <property type="project" value="UniProtKB-SubCell"/>
</dbReference>
<dbReference type="SUPFAM" id="SSF53187">
    <property type="entry name" value="Zn-dependent exopeptidases"/>
    <property type="match status" value="1"/>
</dbReference>
<proteinExistence type="inferred from homology"/>
<evidence type="ECO:0000259" key="10">
    <source>
        <dbReference type="Pfam" id="PF02789"/>
    </source>
</evidence>
<dbReference type="Pfam" id="PF02789">
    <property type="entry name" value="Peptidase_M17_N"/>
    <property type="match status" value="1"/>
</dbReference>
<comment type="catalytic activity">
    <reaction evidence="1 8">
        <text>Release of an N-terminal amino acid, Xaa-|-Yaa-, in which Xaa is preferably Leu, but may be other amino acids including Pro although not Arg or Lys, and Yaa may be Pro. Amino acid amides and methyl esters are also readily hydrolyzed, but rates on arylamides are exceedingly low.</text>
        <dbReference type="EC" id="3.4.11.1"/>
    </reaction>
</comment>
<dbReference type="OrthoDB" id="9809354at2"/>
<keyword evidence="8" id="KW-0464">Manganese</keyword>
<evidence type="ECO:0000256" key="8">
    <source>
        <dbReference type="HAMAP-Rule" id="MF_00181"/>
    </source>
</evidence>
<evidence type="ECO:0000256" key="3">
    <source>
        <dbReference type="ARBA" id="ARBA00009528"/>
    </source>
</evidence>
<keyword evidence="8" id="KW-0479">Metal-binding</keyword>
<dbReference type="Gene3D" id="3.40.630.10">
    <property type="entry name" value="Zn peptidases"/>
    <property type="match status" value="1"/>
</dbReference>
<protein>
    <recommendedName>
        <fullName evidence="8">Probable cytosol aminopeptidase</fullName>
        <ecNumber evidence="8">3.4.11.1</ecNumber>
    </recommendedName>
    <alternativeName>
        <fullName evidence="8">Leucine aminopeptidase</fullName>
        <shortName evidence="8">LAP</shortName>
        <ecNumber evidence="8">3.4.11.10</ecNumber>
    </alternativeName>
    <alternativeName>
        <fullName evidence="8">Leucyl aminopeptidase</fullName>
    </alternativeName>
</protein>
<keyword evidence="5 8" id="KW-0645">Protease</keyword>
<sequence>MSYQRVRTQFAFGAADKLREEVDALIVFVREEELLSSQPEGWLHPQVDHLLRSYYAKSIFKAKPQETQVIPTFGFTAGSHAVFIGIGNPPYNTDHLRNAGAAAAKAVERLKAEHVQIRLPQDIVAGACGCDAGQAAQAITEGFLLWLHKRLPRKREHNRRHAVQSVTLLPGSGEPKDSETFRDAWTSGVARGILFAEATGYARDLTNMPGNSLNPQGLAEEAIRLAKRLGLECEIIDESAAAEQGMGSLLAVGQGSKNPPRMIVMEYQGAPEREEVWGLIGKGITFDSGGLSIKKSDEMENMMLDMGGAAAVLGAMHIIGAERPAVNVVAVIPAAENMPSDRSYKPGDVLTTMSGRTIEVIDTDAEGRIVLADAMTTAIRRGATKLIDVATLTYAVIVAFDDHITGAVSNNEVLQQQVLEAGRRTGERIWALPTDDYYFKKLESDAADLKNFDKSSGDAIVAGLFIGVFAEGMPWVHLDIGGTGWLSEDRGCVRKGGTGVMVRTLAELIVSGQ</sequence>
<dbReference type="PANTHER" id="PTHR11963">
    <property type="entry name" value="LEUCINE AMINOPEPTIDASE-RELATED"/>
    <property type="match status" value="1"/>
</dbReference>
<name>A0A0D5NSF8_9BACL</name>
<evidence type="ECO:0000256" key="7">
    <source>
        <dbReference type="ARBA" id="ARBA00049972"/>
    </source>
</evidence>
<feature type="domain" description="Peptidase M17 leucyl aminopeptidase N-terminal" evidence="10">
    <location>
        <begin position="26"/>
        <end position="147"/>
    </location>
</feature>
<reference evidence="12" key="2">
    <citation type="submission" date="2015-03" db="EMBL/GenBank/DDBJ databases">
        <title>Genome sequence of Paenibacillus beijingensis strain DSM 24997T.</title>
        <authorList>
            <person name="Kwak Y."/>
            <person name="Shin J.-H."/>
        </authorList>
    </citation>
    <scope>NUCLEOTIDE SEQUENCE [LARGE SCALE GENOMIC DNA]</scope>
    <source>
        <strain evidence="12">DSM 24997</strain>
    </source>
</reference>
<dbReference type="InterPro" id="IPR043472">
    <property type="entry name" value="Macro_dom-like"/>
</dbReference>
<evidence type="ECO:0000256" key="1">
    <source>
        <dbReference type="ARBA" id="ARBA00000135"/>
    </source>
</evidence>
<dbReference type="Proteomes" id="UP000032633">
    <property type="component" value="Chromosome"/>
</dbReference>
<evidence type="ECO:0000256" key="6">
    <source>
        <dbReference type="ARBA" id="ARBA00022801"/>
    </source>
</evidence>
<evidence type="ECO:0000256" key="2">
    <source>
        <dbReference type="ARBA" id="ARBA00000967"/>
    </source>
</evidence>
<accession>A0A0D5NSF8</accession>
<dbReference type="CDD" id="cd00433">
    <property type="entry name" value="Peptidase_M17"/>
    <property type="match status" value="1"/>
</dbReference>
<gene>
    <name evidence="8" type="primary">pepA</name>
    <name evidence="11" type="ORF">VN24_22265</name>
</gene>
<evidence type="ECO:0000313" key="11">
    <source>
        <dbReference type="EMBL" id="AJY77942.1"/>
    </source>
</evidence>
<dbReference type="PATRIC" id="fig|1126833.4.peg.4891"/>
<keyword evidence="12" id="KW-1185">Reference proteome</keyword>
<dbReference type="EC" id="3.4.11.10" evidence="8"/>
<keyword evidence="8" id="KW-0963">Cytoplasm</keyword>
<dbReference type="InterPro" id="IPR023042">
    <property type="entry name" value="Peptidase_M17_leu_NH2_pept"/>
</dbReference>
<keyword evidence="4 8" id="KW-0031">Aminopeptidase</keyword>
<evidence type="ECO:0000259" key="9">
    <source>
        <dbReference type="Pfam" id="PF00883"/>
    </source>
</evidence>
<dbReference type="NCBIfam" id="NF002073">
    <property type="entry name" value="PRK00913.1-2"/>
    <property type="match status" value="1"/>
</dbReference>
<evidence type="ECO:0000313" key="12">
    <source>
        <dbReference type="Proteomes" id="UP000032633"/>
    </source>
</evidence>
<feature type="binding site" evidence="8">
    <location>
        <position position="287"/>
    </location>
    <ligand>
        <name>Mn(2+)</name>
        <dbReference type="ChEBI" id="CHEBI:29035"/>
        <label>2</label>
    </ligand>
</feature>
<organism evidence="11 12">
    <name type="scientific">Paenibacillus beijingensis</name>
    <dbReference type="NCBI Taxonomy" id="1126833"/>
    <lineage>
        <taxon>Bacteria</taxon>
        <taxon>Bacillati</taxon>
        <taxon>Bacillota</taxon>
        <taxon>Bacilli</taxon>
        <taxon>Bacillales</taxon>
        <taxon>Paenibacillaceae</taxon>
        <taxon>Paenibacillus</taxon>
    </lineage>
</organism>
<comment type="cofactor">
    <cofactor evidence="8">
        <name>Mn(2+)</name>
        <dbReference type="ChEBI" id="CHEBI:29035"/>
    </cofactor>
    <text evidence="8">Binds 2 manganese ions per subunit.</text>
</comment>
<feature type="binding site" evidence="8">
    <location>
        <position position="287"/>
    </location>
    <ligand>
        <name>Mn(2+)</name>
        <dbReference type="ChEBI" id="CHEBI:29035"/>
        <label>1</label>
    </ligand>
</feature>
<feature type="active site" evidence="8">
    <location>
        <position position="294"/>
    </location>
</feature>
<dbReference type="PRINTS" id="PR00481">
    <property type="entry name" value="LAMNOPPTDASE"/>
</dbReference>
<evidence type="ECO:0000256" key="5">
    <source>
        <dbReference type="ARBA" id="ARBA00022670"/>
    </source>
</evidence>
<evidence type="ECO:0000256" key="4">
    <source>
        <dbReference type="ARBA" id="ARBA00022438"/>
    </source>
</evidence>
<keyword evidence="6 8" id="KW-0378">Hydrolase</keyword>
<comment type="subcellular location">
    <subcellularLocation>
        <location evidence="8">Cytoplasm</location>
    </subcellularLocation>
</comment>
<comment type="catalytic activity">
    <reaction evidence="2 8">
        <text>Release of an N-terminal amino acid, preferentially leucine, but not glutamic or aspartic acids.</text>
        <dbReference type="EC" id="3.4.11.10"/>
    </reaction>
</comment>
<feature type="binding site" evidence="8">
    <location>
        <position position="305"/>
    </location>
    <ligand>
        <name>Mn(2+)</name>
        <dbReference type="ChEBI" id="CHEBI:29035"/>
        <label>2</label>
    </ligand>
</feature>
<dbReference type="EMBL" id="CP011058">
    <property type="protein sequence ID" value="AJY77942.1"/>
    <property type="molecule type" value="Genomic_DNA"/>
</dbReference>
<comment type="function">
    <text evidence="7 8">Presumably involved in the processing and regular turnover of intracellular proteins. Catalyzes the removal of unsubstituted N-terminal amino acids from various peptides.</text>
</comment>
<dbReference type="EC" id="3.4.11.1" evidence="8"/>
<feature type="active site" evidence="8">
    <location>
        <position position="368"/>
    </location>
</feature>
<feature type="binding site" evidence="8">
    <location>
        <position position="366"/>
    </location>
    <ligand>
        <name>Mn(2+)</name>
        <dbReference type="ChEBI" id="CHEBI:29035"/>
        <label>2</label>
    </ligand>
</feature>
<dbReference type="InterPro" id="IPR008283">
    <property type="entry name" value="Peptidase_M17_N"/>
</dbReference>
<feature type="binding site" evidence="8">
    <location>
        <position position="282"/>
    </location>
    <ligand>
        <name>Mn(2+)</name>
        <dbReference type="ChEBI" id="CHEBI:29035"/>
        <label>2</label>
    </ligand>
</feature>
<reference evidence="11 12" key="1">
    <citation type="journal article" date="2015" name="J. Biotechnol.">
        <title>Complete genome sequence of Paenibacillus beijingensis 7188(T) (=DSM 24997(T)), a novel rhizobacterium from jujube garden soil.</title>
        <authorList>
            <person name="Kwak Y."/>
            <person name="Shin J.H."/>
        </authorList>
    </citation>
    <scope>NUCLEOTIDE SEQUENCE [LARGE SCALE GENOMIC DNA]</scope>
    <source>
        <strain evidence="11 12">DSM 24997</strain>
    </source>
</reference>
<dbReference type="STRING" id="1126833.VN24_22265"/>
<dbReference type="GO" id="GO:0006508">
    <property type="term" value="P:proteolysis"/>
    <property type="evidence" value="ECO:0007669"/>
    <property type="project" value="UniProtKB-KW"/>
</dbReference>
<dbReference type="InterPro" id="IPR011356">
    <property type="entry name" value="Leucine_aapep/pepB"/>
</dbReference>
<dbReference type="AlphaFoldDB" id="A0A0D5NSF8"/>
<feature type="binding site" evidence="8">
    <location>
        <position position="364"/>
    </location>
    <ligand>
        <name>Mn(2+)</name>
        <dbReference type="ChEBI" id="CHEBI:29035"/>
        <label>1</label>
    </ligand>
</feature>
<dbReference type="Gene3D" id="3.40.220.10">
    <property type="entry name" value="Leucine Aminopeptidase, subunit E, domain 1"/>
    <property type="match status" value="1"/>
</dbReference>
<dbReference type="KEGG" id="pbj:VN24_22265"/>
<dbReference type="HAMAP" id="MF_00181">
    <property type="entry name" value="Cytosol_peptidase_M17"/>
    <property type="match status" value="1"/>
</dbReference>
<dbReference type="PANTHER" id="PTHR11963:SF23">
    <property type="entry name" value="CYTOSOL AMINOPEPTIDASE"/>
    <property type="match status" value="1"/>
</dbReference>
<dbReference type="HOGENOM" id="CLU_013734_2_2_9"/>